<name>A0A382GTH1_9ZZZZ</name>
<accession>A0A382GTH1</accession>
<sequence length="189" mass="21249">MKIIKYILAILVCFALLNGCVRGTLNKPLLIPSTPSIDNEKATVKFYRSSDFSGLLTIITPVVVQIDLDTKKINFSDLLKLGKSMTADRNHYSVETITPGIHWFSMGIAKIAKQTVLLEAGKVYYLAVSFVVGGLKGLEFRTQKEFIKDTEGDTQIELIKCDSGKNCEFEYREIVSGRIFNLLLYKKKK</sequence>
<organism evidence="1">
    <name type="scientific">marine metagenome</name>
    <dbReference type="NCBI Taxonomy" id="408172"/>
    <lineage>
        <taxon>unclassified sequences</taxon>
        <taxon>metagenomes</taxon>
        <taxon>ecological metagenomes</taxon>
    </lineage>
</organism>
<dbReference type="EMBL" id="UINC01057074">
    <property type="protein sequence ID" value="SVB77843.1"/>
    <property type="molecule type" value="Genomic_DNA"/>
</dbReference>
<evidence type="ECO:0008006" key="2">
    <source>
        <dbReference type="Google" id="ProtNLM"/>
    </source>
</evidence>
<proteinExistence type="predicted"/>
<gene>
    <name evidence="1" type="ORF">METZ01_LOCUS230697</name>
</gene>
<dbReference type="AlphaFoldDB" id="A0A382GTH1"/>
<protein>
    <recommendedName>
        <fullName evidence="2">DUF2846 domain-containing protein</fullName>
    </recommendedName>
</protein>
<reference evidence="1" key="1">
    <citation type="submission" date="2018-05" db="EMBL/GenBank/DDBJ databases">
        <authorList>
            <person name="Lanie J.A."/>
            <person name="Ng W.-L."/>
            <person name="Kazmierczak K.M."/>
            <person name="Andrzejewski T.M."/>
            <person name="Davidsen T.M."/>
            <person name="Wayne K.J."/>
            <person name="Tettelin H."/>
            <person name="Glass J.I."/>
            <person name="Rusch D."/>
            <person name="Podicherti R."/>
            <person name="Tsui H.-C.T."/>
            <person name="Winkler M.E."/>
        </authorList>
    </citation>
    <scope>NUCLEOTIDE SEQUENCE</scope>
</reference>
<evidence type="ECO:0000313" key="1">
    <source>
        <dbReference type="EMBL" id="SVB77843.1"/>
    </source>
</evidence>